<dbReference type="AlphaFoldDB" id="A0AAV8YP39"/>
<gene>
    <name evidence="2" type="ORF">NQ318_013405</name>
</gene>
<sequence>MLCRSPPGAPTPTAARPGTPGPAREWAPRHPSLALSFRVHVVRHAERASGCRRSVTAGSVHVIAARRGCECLATPESRFCRRYLDRWEKVHYLHEEADRGSDDDEESRHKRWSARALHSVPYTYNYGQHNVTAKPLIQSTFCKILQPKGL</sequence>
<comment type="caution">
    <text evidence="2">The sequence shown here is derived from an EMBL/GenBank/DDBJ whole genome shotgun (WGS) entry which is preliminary data.</text>
</comment>
<feature type="region of interest" description="Disordered" evidence="1">
    <location>
        <begin position="1"/>
        <end position="27"/>
    </location>
</feature>
<evidence type="ECO:0000313" key="2">
    <source>
        <dbReference type="EMBL" id="KAJ8953063.1"/>
    </source>
</evidence>
<reference evidence="2" key="1">
    <citation type="journal article" date="2023" name="Insect Mol. Biol.">
        <title>Genome sequencing provides insights into the evolution of gene families encoding plant cell wall-degrading enzymes in longhorned beetles.</title>
        <authorList>
            <person name="Shin N.R."/>
            <person name="Okamura Y."/>
            <person name="Kirsch R."/>
            <person name="Pauchet Y."/>
        </authorList>
    </citation>
    <scope>NUCLEOTIDE SEQUENCE</scope>
    <source>
        <strain evidence="2">AMC_N1</strain>
    </source>
</reference>
<evidence type="ECO:0000313" key="3">
    <source>
        <dbReference type="Proteomes" id="UP001162162"/>
    </source>
</evidence>
<accession>A0AAV8YP39</accession>
<proteinExistence type="predicted"/>
<feature type="compositionally biased region" description="Low complexity" evidence="1">
    <location>
        <begin position="11"/>
        <end position="24"/>
    </location>
</feature>
<organism evidence="2 3">
    <name type="scientific">Aromia moschata</name>
    <dbReference type="NCBI Taxonomy" id="1265417"/>
    <lineage>
        <taxon>Eukaryota</taxon>
        <taxon>Metazoa</taxon>
        <taxon>Ecdysozoa</taxon>
        <taxon>Arthropoda</taxon>
        <taxon>Hexapoda</taxon>
        <taxon>Insecta</taxon>
        <taxon>Pterygota</taxon>
        <taxon>Neoptera</taxon>
        <taxon>Endopterygota</taxon>
        <taxon>Coleoptera</taxon>
        <taxon>Polyphaga</taxon>
        <taxon>Cucujiformia</taxon>
        <taxon>Chrysomeloidea</taxon>
        <taxon>Cerambycidae</taxon>
        <taxon>Cerambycinae</taxon>
        <taxon>Callichromatini</taxon>
        <taxon>Aromia</taxon>
    </lineage>
</organism>
<protein>
    <submittedName>
        <fullName evidence="2">Uncharacterized protein</fullName>
    </submittedName>
</protein>
<name>A0AAV8YP39_9CUCU</name>
<dbReference type="Proteomes" id="UP001162162">
    <property type="component" value="Unassembled WGS sequence"/>
</dbReference>
<dbReference type="EMBL" id="JAPWTK010000061">
    <property type="protein sequence ID" value="KAJ8953063.1"/>
    <property type="molecule type" value="Genomic_DNA"/>
</dbReference>
<evidence type="ECO:0000256" key="1">
    <source>
        <dbReference type="SAM" id="MobiDB-lite"/>
    </source>
</evidence>
<keyword evidence="3" id="KW-1185">Reference proteome</keyword>